<proteinExistence type="predicted"/>
<dbReference type="OrthoDB" id="103819at2759"/>
<evidence type="ECO:0000313" key="4">
    <source>
        <dbReference type="Proteomes" id="UP000053237"/>
    </source>
</evidence>
<gene>
    <name evidence="3" type="ORF">BN9_068540</name>
</gene>
<sequence length="1303" mass="147907">MNPAAEASQLESNVTIVCELQSLKWRKYEGNLTDVRCDKHTTETSKDAIASVSSVFDSLYVKAHRSAPNVRVTALREEVKEAENDVKRTRDRMLALVERLIHSDIPCFGIIENEKFTLWVFNVNEKHSFPTLETPLTLIEQGFWNSNDTTDTIRLDVKIYFEEALQIQWIRSLTYGQNREFELQPLNPACIPRIQRSDRFSLEDFCVVPTQQLTFEHRRFVRHHVFQTEVYHTDSNLPLSVFRFHFQLVHFDHATQIRMNVEMGVRQLEATDKDDENQERSFDALGNPKSAWLRLMGLPTASKPEIVDVWHHDGILPARIIAQTKFASVYPQVHVQSRSEYRCDLDDKGCKEDRILSTTMQESDSDNTDEEKDSLGANEEDGREVEELNLDTKNRSSTLRKQKRGTGNGTKSATNEIYHPTTPDIHVNSPSSNASLVVLSLVDDDEEPKQQPVPALDVNFCRKKRSASFQREHVINTAYNGMKTDSGIHLASPRACQGAPYAISPEQEKCKALFSTSKKKRDPLLTALATRAQSELAPIPSRLCSNPEDRLKPRRYRDTEMDNILVHSKCLHLTHSSKIPQAFLTYGPQPGIKRRYLEKEQKRIVQLSFERNTENMLRSMEEYKLTKWKATNEETARSWLLTLGLHFACTESLIGWDQSPNAINCWQTISASSLGSYGDTKSMRLTAMGSREKRIWSDRLSCYISEYQTSLASSCSDDEKEEGAATSTSWMSLPQYFTLSSKSSETTKDTIHDLAPPKFTFANATKTFELPVYAIADWNLRDLYPVSVPKHVKYAIVCPHSHSEWLATLTLSYIASLKQQYINAHLGTQKGIDMTTLHGDLTVSIDHGNSLLLVNSSPTTSDPFESFRVAATKLHKLLRPVEQQVFLEDNSLSNVIYIVAPFRRGDIKHKYWLLGSFGYGLWTGNSGLFYEQSPQQLVSSILWKESVTIELVYLEDLYETCIEANPFFTLPACFGLFDRISESVQLTSVSDPTPTKCPTRFITERLYHLGRHSDDEVPVVVYGAYAYASTGALLCSCVDPLGSVCEVFAITTVSDHVESIKIARMRQAVEKWLHFFALFGKKGSLIITYFHEQSPSIEETEEERQLWTELFGSGANLPPSLSLEFILIDLIEIPRSQIQLCDRFEKKTSCSELNQKDCSASFAWNVVMVEDSVRGYLVLSSTEPAHHHGSNSLLARSAAAGDQGSARFERMQDCLDYREDIILEMRVQMQFAADEIGSKGGKKEENKALSKKICCVVRDFASLSYMTMHPLTLVRQSPFPLHVAALDKLKREMITLERQINVV</sequence>
<dbReference type="STRING" id="65357.A0A024GGS6"/>
<feature type="compositionally biased region" description="Acidic residues" evidence="2">
    <location>
        <begin position="363"/>
        <end position="389"/>
    </location>
</feature>
<protein>
    <recommendedName>
        <fullName evidence="5">Mediator of RNA polymerase II transcription subunit 13</fullName>
    </recommendedName>
</protein>
<evidence type="ECO:0000256" key="2">
    <source>
        <dbReference type="SAM" id="MobiDB-lite"/>
    </source>
</evidence>
<evidence type="ECO:0008006" key="5">
    <source>
        <dbReference type="Google" id="ProtNLM"/>
    </source>
</evidence>
<keyword evidence="1" id="KW-0175">Coiled coil</keyword>
<reference evidence="3 4" key="1">
    <citation type="submission" date="2012-05" db="EMBL/GenBank/DDBJ databases">
        <title>Recombination and specialization in a pathogen metapopulation.</title>
        <authorList>
            <person name="Gardiner A."/>
            <person name="Kemen E."/>
            <person name="Schultz-Larsen T."/>
            <person name="MacLean D."/>
            <person name="Van Oosterhout C."/>
            <person name="Jones J.D.G."/>
        </authorList>
    </citation>
    <scope>NUCLEOTIDE SEQUENCE [LARGE SCALE GENOMIC DNA]</scope>
    <source>
        <strain evidence="3 4">Ac Nc2</strain>
    </source>
</reference>
<dbReference type="InParanoid" id="A0A024GGS6"/>
<evidence type="ECO:0000256" key="1">
    <source>
        <dbReference type="SAM" id="Coils"/>
    </source>
</evidence>
<keyword evidence="4" id="KW-1185">Reference proteome</keyword>
<name>A0A024GGS6_9STRA</name>
<evidence type="ECO:0000313" key="3">
    <source>
        <dbReference type="EMBL" id="CCI45944.1"/>
    </source>
</evidence>
<comment type="caution">
    <text evidence="3">The sequence shown here is derived from an EMBL/GenBank/DDBJ whole genome shotgun (WGS) entry which is preliminary data.</text>
</comment>
<dbReference type="EMBL" id="CAIX01000112">
    <property type="protein sequence ID" value="CCI45944.1"/>
    <property type="molecule type" value="Genomic_DNA"/>
</dbReference>
<accession>A0A024GGS6</accession>
<organism evidence="3 4">
    <name type="scientific">Albugo candida</name>
    <dbReference type="NCBI Taxonomy" id="65357"/>
    <lineage>
        <taxon>Eukaryota</taxon>
        <taxon>Sar</taxon>
        <taxon>Stramenopiles</taxon>
        <taxon>Oomycota</taxon>
        <taxon>Peronosporomycetes</taxon>
        <taxon>Albuginales</taxon>
        <taxon>Albuginaceae</taxon>
        <taxon>Albugo</taxon>
    </lineage>
</organism>
<dbReference type="Proteomes" id="UP000053237">
    <property type="component" value="Unassembled WGS sequence"/>
</dbReference>
<feature type="region of interest" description="Disordered" evidence="2">
    <location>
        <begin position="356"/>
        <end position="429"/>
    </location>
</feature>
<feature type="coiled-coil region" evidence="1">
    <location>
        <begin position="72"/>
        <end position="99"/>
    </location>
</feature>